<feature type="transmembrane region" description="Helical" evidence="1">
    <location>
        <begin position="6"/>
        <end position="25"/>
    </location>
</feature>
<keyword evidence="1" id="KW-0472">Membrane</keyword>
<keyword evidence="1" id="KW-1133">Transmembrane helix</keyword>
<accession>A0A4D4JA15</accession>
<dbReference type="AlphaFoldDB" id="A0A4D4JA15"/>
<keyword evidence="1" id="KW-0812">Transmembrane</keyword>
<comment type="caution">
    <text evidence="2">The sequence shown here is derived from an EMBL/GenBank/DDBJ whole genome shotgun (WGS) entry which is preliminary data.</text>
</comment>
<evidence type="ECO:0000256" key="1">
    <source>
        <dbReference type="SAM" id="Phobius"/>
    </source>
</evidence>
<reference evidence="3" key="1">
    <citation type="submission" date="2019-04" db="EMBL/GenBank/DDBJ databases">
        <title>Draft genome sequence of Pseudonocardiaceae bacterium SL3-2-4.</title>
        <authorList>
            <person name="Ningsih F."/>
            <person name="Yokota A."/>
            <person name="Sakai Y."/>
            <person name="Nanatani K."/>
            <person name="Yabe S."/>
            <person name="Oetari A."/>
            <person name="Sjamsuridzal W."/>
        </authorList>
    </citation>
    <scope>NUCLEOTIDE SEQUENCE [LARGE SCALE GENOMIC DNA]</scope>
    <source>
        <strain evidence="3">SL3-2-4</strain>
    </source>
</reference>
<evidence type="ECO:0000313" key="2">
    <source>
        <dbReference type="EMBL" id="GDY30673.1"/>
    </source>
</evidence>
<protein>
    <submittedName>
        <fullName evidence="2">Uncharacterized protein</fullName>
    </submittedName>
</protein>
<name>A0A4D4JA15_9PSEU</name>
<keyword evidence="3" id="KW-1185">Reference proteome</keyword>
<proteinExistence type="predicted"/>
<dbReference type="Proteomes" id="UP000298860">
    <property type="component" value="Unassembled WGS sequence"/>
</dbReference>
<evidence type="ECO:0000313" key="3">
    <source>
        <dbReference type="Proteomes" id="UP000298860"/>
    </source>
</evidence>
<organism evidence="2 3">
    <name type="scientific">Gandjariella thermophila</name>
    <dbReference type="NCBI Taxonomy" id="1931992"/>
    <lineage>
        <taxon>Bacteria</taxon>
        <taxon>Bacillati</taxon>
        <taxon>Actinomycetota</taxon>
        <taxon>Actinomycetes</taxon>
        <taxon>Pseudonocardiales</taxon>
        <taxon>Pseudonocardiaceae</taxon>
        <taxon>Gandjariella</taxon>
    </lineage>
</organism>
<dbReference type="EMBL" id="BJFL01000009">
    <property type="protein sequence ID" value="GDY30673.1"/>
    <property type="molecule type" value="Genomic_DNA"/>
</dbReference>
<gene>
    <name evidence="2" type="ORF">GTS_23060</name>
</gene>
<sequence length="45" mass="4694">MDAGVASVLVVVAGAVVIAVVAAAVEIVRTVRERRAVERPHRRSG</sequence>